<evidence type="ECO:0000256" key="1">
    <source>
        <dbReference type="SAM" id="Phobius"/>
    </source>
</evidence>
<feature type="transmembrane region" description="Helical" evidence="1">
    <location>
        <begin position="79"/>
        <end position="98"/>
    </location>
</feature>
<reference evidence="3" key="1">
    <citation type="submission" date="2016-11" db="EMBL/GenBank/DDBJ databases">
        <authorList>
            <person name="Varghese N."/>
            <person name="Submissions S."/>
        </authorList>
    </citation>
    <scope>NUCLEOTIDE SEQUENCE [LARGE SCALE GENOMIC DNA]</scope>
    <source>
        <strain evidence="3">DSM 22638</strain>
    </source>
</reference>
<keyword evidence="1" id="KW-0812">Transmembrane</keyword>
<dbReference type="STRING" id="570519.SAMN04488116_0849"/>
<proteinExistence type="predicted"/>
<keyword evidence="1" id="KW-0472">Membrane</keyword>
<sequence>METADVFSIANTMAMPMWLLMIILPKWKVTRFLIDHKVIPLLLSLFYVYYILVHIQTGAGLDFGSLSSVMSLFTIENAVMAGWVHYLAFDLLIGMWMLNQNQNLGIHQLLMAPCLFATFMLGPVGFVLFMIIRTFKLQKS</sequence>
<dbReference type="EMBL" id="FQWL01000001">
    <property type="protein sequence ID" value="SHG30235.1"/>
    <property type="molecule type" value="Genomic_DNA"/>
</dbReference>
<dbReference type="RefSeq" id="WP_073176640.1">
    <property type="nucleotide sequence ID" value="NZ_FQWL01000001.1"/>
</dbReference>
<dbReference type="Proteomes" id="UP000184532">
    <property type="component" value="Unassembled WGS sequence"/>
</dbReference>
<keyword evidence="1" id="KW-1133">Transmembrane helix</keyword>
<accession>A0A1M5IPQ9</accession>
<feature type="transmembrane region" description="Helical" evidence="1">
    <location>
        <begin position="110"/>
        <end position="132"/>
    </location>
</feature>
<evidence type="ECO:0000313" key="2">
    <source>
        <dbReference type="EMBL" id="SHG30235.1"/>
    </source>
</evidence>
<organism evidence="2 3">
    <name type="scientific">Flagellimonas flava</name>
    <dbReference type="NCBI Taxonomy" id="570519"/>
    <lineage>
        <taxon>Bacteria</taxon>
        <taxon>Pseudomonadati</taxon>
        <taxon>Bacteroidota</taxon>
        <taxon>Flavobacteriia</taxon>
        <taxon>Flavobacteriales</taxon>
        <taxon>Flavobacteriaceae</taxon>
        <taxon>Flagellimonas</taxon>
    </lineage>
</organism>
<gene>
    <name evidence="2" type="ORF">SAMN04488116_0849</name>
</gene>
<feature type="transmembrane region" description="Helical" evidence="1">
    <location>
        <begin position="39"/>
        <end position="59"/>
    </location>
</feature>
<name>A0A1M5IPQ9_9FLAO</name>
<dbReference type="AlphaFoldDB" id="A0A1M5IPQ9"/>
<evidence type="ECO:0008006" key="4">
    <source>
        <dbReference type="Google" id="ProtNLM"/>
    </source>
</evidence>
<keyword evidence="3" id="KW-1185">Reference proteome</keyword>
<evidence type="ECO:0000313" key="3">
    <source>
        <dbReference type="Proteomes" id="UP000184532"/>
    </source>
</evidence>
<dbReference type="Pfam" id="PF14108">
    <property type="entry name" value="ABA4-like"/>
    <property type="match status" value="1"/>
</dbReference>
<feature type="transmembrane region" description="Helical" evidence="1">
    <location>
        <begin position="6"/>
        <end position="27"/>
    </location>
</feature>
<dbReference type="OrthoDB" id="345237at2"/>
<dbReference type="InterPro" id="IPR025461">
    <property type="entry name" value="ABA4-like"/>
</dbReference>
<protein>
    <recommendedName>
        <fullName evidence="4">DUF4281 domain-containing protein</fullName>
    </recommendedName>
</protein>